<comment type="caution">
    <text evidence="2">The sequence shown here is derived from an EMBL/GenBank/DDBJ whole genome shotgun (WGS) entry which is preliminary data.</text>
</comment>
<evidence type="ECO:0000256" key="1">
    <source>
        <dbReference type="SAM" id="MobiDB-lite"/>
    </source>
</evidence>
<keyword evidence="3" id="KW-1185">Reference proteome</keyword>
<accession>A0AA35WQF1</accession>
<feature type="compositionally biased region" description="Basic and acidic residues" evidence="1">
    <location>
        <begin position="157"/>
        <end position="171"/>
    </location>
</feature>
<protein>
    <submittedName>
        <fullName evidence="2">Uncharacterized protein</fullName>
    </submittedName>
</protein>
<name>A0AA35WQF1_GEOBA</name>
<dbReference type="AlphaFoldDB" id="A0AA35WQF1"/>
<feature type="region of interest" description="Disordered" evidence="1">
    <location>
        <begin position="146"/>
        <end position="210"/>
    </location>
</feature>
<evidence type="ECO:0000313" key="3">
    <source>
        <dbReference type="Proteomes" id="UP001174909"/>
    </source>
</evidence>
<feature type="region of interest" description="Disordered" evidence="1">
    <location>
        <begin position="1"/>
        <end position="110"/>
    </location>
</feature>
<evidence type="ECO:0000313" key="2">
    <source>
        <dbReference type="EMBL" id="CAI8028959.1"/>
    </source>
</evidence>
<feature type="compositionally biased region" description="Basic residues" evidence="1">
    <location>
        <begin position="79"/>
        <end position="88"/>
    </location>
</feature>
<dbReference type="EMBL" id="CASHTH010002370">
    <property type="protein sequence ID" value="CAI8028959.1"/>
    <property type="molecule type" value="Genomic_DNA"/>
</dbReference>
<sequence length="210" mass="23838">MGQSTDPRNPESRAHRRNLRSDRGNRREIIGQATGRARRPPPASRAQRTDRKGSKRFQHQRSRPFHNGQTHPPPPTRLWRCRCKRHRNGASELGGDQAKRGRLRRSKIRPRWRTRIPTKPLASAENSEPSRPRRVRLGYCRRCPPKTRGRNRGGQSECEKGGYRGDRDGDWRSSVLSGEPMPFFGGAGRGSVTPSGPQVYRPLPKNGGDT</sequence>
<proteinExistence type="predicted"/>
<feature type="compositionally biased region" description="Basic residues" evidence="1">
    <location>
        <begin position="53"/>
        <end position="64"/>
    </location>
</feature>
<reference evidence="2" key="1">
    <citation type="submission" date="2023-03" db="EMBL/GenBank/DDBJ databases">
        <authorList>
            <person name="Steffen K."/>
            <person name="Cardenas P."/>
        </authorList>
    </citation>
    <scope>NUCLEOTIDE SEQUENCE</scope>
</reference>
<feature type="compositionally biased region" description="Basic residues" evidence="1">
    <location>
        <begin position="100"/>
        <end position="110"/>
    </location>
</feature>
<gene>
    <name evidence="2" type="ORF">GBAR_LOCUS16471</name>
</gene>
<organism evidence="2 3">
    <name type="scientific">Geodia barretti</name>
    <name type="common">Barrett's horny sponge</name>
    <dbReference type="NCBI Taxonomy" id="519541"/>
    <lineage>
        <taxon>Eukaryota</taxon>
        <taxon>Metazoa</taxon>
        <taxon>Porifera</taxon>
        <taxon>Demospongiae</taxon>
        <taxon>Heteroscleromorpha</taxon>
        <taxon>Tetractinellida</taxon>
        <taxon>Astrophorina</taxon>
        <taxon>Geodiidae</taxon>
        <taxon>Geodia</taxon>
    </lineage>
</organism>
<feature type="compositionally biased region" description="Basic and acidic residues" evidence="1">
    <location>
        <begin position="8"/>
        <end position="29"/>
    </location>
</feature>
<dbReference type="Proteomes" id="UP001174909">
    <property type="component" value="Unassembled WGS sequence"/>
</dbReference>